<comment type="similarity">
    <text evidence="14">Belongs to the RBR family. RNF14 subfamily.</text>
</comment>
<dbReference type="InterPro" id="IPR013083">
    <property type="entry name" value="Znf_RING/FYVE/PHD"/>
</dbReference>
<dbReference type="FunFam" id="3.30.40.10:FF:000051">
    <property type="entry name" value="RBR-type E3 ubiquitin transferase"/>
    <property type="match status" value="1"/>
</dbReference>
<evidence type="ECO:0000256" key="4">
    <source>
        <dbReference type="ARBA" id="ARBA00012251"/>
    </source>
</evidence>
<dbReference type="GO" id="GO:0008270">
    <property type="term" value="F:zinc ion binding"/>
    <property type="evidence" value="ECO:0007669"/>
    <property type="project" value="UniProtKB-KW"/>
</dbReference>
<dbReference type="GO" id="GO:0016567">
    <property type="term" value="P:protein ubiquitination"/>
    <property type="evidence" value="ECO:0007669"/>
    <property type="project" value="InterPro"/>
</dbReference>
<dbReference type="GO" id="GO:0005737">
    <property type="term" value="C:cytoplasm"/>
    <property type="evidence" value="ECO:0007669"/>
    <property type="project" value="UniProtKB-ARBA"/>
</dbReference>
<dbReference type="InterPro" id="IPR017907">
    <property type="entry name" value="Znf_RING_CS"/>
</dbReference>
<keyword evidence="9 15" id="KW-0863">Zinc-finger</keyword>
<evidence type="ECO:0000256" key="11">
    <source>
        <dbReference type="ARBA" id="ARBA00022833"/>
    </source>
</evidence>
<evidence type="ECO:0000256" key="7">
    <source>
        <dbReference type="ARBA" id="ARBA00022723"/>
    </source>
</evidence>
<dbReference type="PROSITE" id="PS00518">
    <property type="entry name" value="ZF_RING_1"/>
    <property type="match status" value="1"/>
</dbReference>
<dbReference type="EC" id="2.3.2.31" evidence="4"/>
<proteinExistence type="inferred from homology"/>
<evidence type="ECO:0000256" key="15">
    <source>
        <dbReference type="PROSITE-ProRule" id="PRU00175"/>
    </source>
</evidence>
<dbReference type="InterPro" id="IPR002867">
    <property type="entry name" value="IBR_dom"/>
</dbReference>
<dbReference type="InterPro" id="IPR047548">
    <property type="entry name" value="Rcat_RBR_RNF14"/>
</dbReference>
<protein>
    <recommendedName>
        <fullName evidence="4">RBR-type E3 ubiquitin transferase</fullName>
        <ecNumber evidence="4">2.3.2.31</ecNumber>
    </recommendedName>
</protein>
<evidence type="ECO:0000259" key="16">
    <source>
        <dbReference type="PROSITE" id="PS50089"/>
    </source>
</evidence>
<feature type="domain" description="RING-type" evidence="18">
    <location>
        <begin position="197"/>
        <end position="488"/>
    </location>
</feature>
<dbReference type="PROSITE" id="PS50908">
    <property type="entry name" value="RWD"/>
    <property type="match status" value="1"/>
</dbReference>
<dbReference type="InterPro" id="IPR031128">
    <property type="entry name" value="RNF14_RING-HC_Zfn"/>
</dbReference>
<dbReference type="Pfam" id="PF05773">
    <property type="entry name" value="RWD"/>
    <property type="match status" value="1"/>
</dbReference>
<dbReference type="OrthoDB" id="1431934at2759"/>
<evidence type="ECO:0000256" key="8">
    <source>
        <dbReference type="ARBA" id="ARBA00022737"/>
    </source>
</evidence>
<evidence type="ECO:0000259" key="18">
    <source>
        <dbReference type="PROSITE" id="PS51873"/>
    </source>
</evidence>
<dbReference type="SMART" id="SM00591">
    <property type="entry name" value="RWD"/>
    <property type="match status" value="1"/>
</dbReference>
<comment type="pathway">
    <text evidence="3">Protein modification; protein ubiquitination.</text>
</comment>
<evidence type="ECO:0000256" key="1">
    <source>
        <dbReference type="ARBA" id="ARBA00001798"/>
    </source>
</evidence>
<dbReference type="CDD" id="cd16628">
    <property type="entry name" value="RING-HC_RBR_RNF14"/>
    <property type="match status" value="1"/>
</dbReference>
<evidence type="ECO:0000256" key="2">
    <source>
        <dbReference type="ARBA" id="ARBA00004167"/>
    </source>
</evidence>
<dbReference type="InterPro" id="IPR001841">
    <property type="entry name" value="Znf_RING"/>
</dbReference>
<keyword evidence="13" id="KW-0472">Membrane</keyword>
<comment type="subcellular location">
    <subcellularLocation>
        <location evidence="2">Membrane</location>
        <topology evidence="2">Single-pass membrane protein</topology>
    </subcellularLocation>
</comment>
<dbReference type="CDD" id="cd20354">
    <property type="entry name" value="Rcat_RBR_RNF14"/>
    <property type="match status" value="1"/>
</dbReference>
<dbReference type="InterPro" id="IPR044066">
    <property type="entry name" value="TRIAD_supradom"/>
</dbReference>
<comment type="catalytic activity">
    <reaction evidence="1">
        <text>[E2 ubiquitin-conjugating enzyme]-S-ubiquitinyl-L-cysteine + [acceptor protein]-L-lysine = [E2 ubiquitin-conjugating enzyme]-L-cysteine + [acceptor protein]-N(6)-ubiquitinyl-L-lysine.</text>
        <dbReference type="EC" id="2.3.2.31"/>
    </reaction>
</comment>
<evidence type="ECO:0000313" key="19">
    <source>
        <dbReference type="EMBL" id="ODV94503.1"/>
    </source>
</evidence>
<name>A0A1E4TRW7_PACTA</name>
<evidence type="ECO:0000256" key="12">
    <source>
        <dbReference type="ARBA" id="ARBA00022989"/>
    </source>
</evidence>
<evidence type="ECO:0000259" key="17">
    <source>
        <dbReference type="PROSITE" id="PS50908"/>
    </source>
</evidence>
<dbReference type="InterPro" id="IPR031127">
    <property type="entry name" value="E3_UB_ligase_RBR"/>
</dbReference>
<dbReference type="GO" id="GO:0031090">
    <property type="term" value="C:organelle membrane"/>
    <property type="evidence" value="ECO:0007669"/>
    <property type="project" value="UniProtKB-ARBA"/>
</dbReference>
<dbReference type="InterPro" id="IPR006575">
    <property type="entry name" value="RWD_dom"/>
</dbReference>
<dbReference type="PANTHER" id="PTHR11685">
    <property type="entry name" value="RBR FAMILY RING FINGER AND IBR DOMAIN-CONTAINING"/>
    <property type="match status" value="1"/>
</dbReference>
<gene>
    <name evidence="19" type="ORF">PACTADRAFT_77085</name>
</gene>
<dbReference type="PROSITE" id="PS51873">
    <property type="entry name" value="TRIAD"/>
    <property type="match status" value="1"/>
</dbReference>
<dbReference type="AlphaFoldDB" id="A0A1E4TRW7"/>
<dbReference type="STRING" id="669874.A0A1E4TRW7"/>
<keyword evidence="5" id="KW-0808">Transferase</keyword>
<feature type="domain" description="RWD" evidence="17">
    <location>
        <begin position="32"/>
        <end position="162"/>
    </location>
</feature>
<sequence length="509" mass="59412">MQDIGDTELANSEVRFGHSIENDYEESDIRSQELDSIKAIYPEAVLSKKRFCGTVDIMVVTDDPVTVVLKSGKEAKVGIEAKEQQMKEVKAKIHYLPSLVFQFKLPQGYPYQSPPIISLLSSWIPSATIGHLNLELLRLWESFHDLVIFTMIDFLQEKASNLFDLAQDNIYFTTSKMTFDNFKEFDKYSILQKFNNETFTCDICQEDRKGLYCSKFSDCGHVFCIQCLRNYFESYILSSDIDKIHCPDFNCTKRFTNLNSEILKELDKDDNYKRIAEIEETFFMPPLSKKFLLKIISEELFKKYFDLFMKRQFDLFAKYFPTKSVQCPDVQCRKQFIRENQDDLLTICPSCKFAFCFKCKHSWHGPNNLCRNIEADGIPQEEILIWIENESDSKARLKLNYKYGKKTMELASKEYISDKLFEEAIKDPHSDLQKCPFCRTVIQRSEGCNKMRCSQCFTIFCNLCGQQLHPSDPYEHFRERSSECYGKLFDGMAGTEEAEMDHGFQFLAI</sequence>
<keyword evidence="12" id="KW-1133">Transmembrane helix</keyword>
<dbReference type="Gene3D" id="3.10.110.10">
    <property type="entry name" value="Ubiquitin Conjugating Enzyme"/>
    <property type="match status" value="1"/>
</dbReference>
<accession>A0A1E4TRW7</accession>
<reference evidence="20" key="1">
    <citation type="submission" date="2016-05" db="EMBL/GenBank/DDBJ databases">
        <title>Comparative genomics of biotechnologically important yeasts.</title>
        <authorList>
            <consortium name="DOE Joint Genome Institute"/>
            <person name="Riley R."/>
            <person name="Haridas S."/>
            <person name="Wolfe K.H."/>
            <person name="Lopes M.R."/>
            <person name="Hittinger C.T."/>
            <person name="Goker M."/>
            <person name="Salamov A."/>
            <person name="Wisecaver J."/>
            <person name="Long T.M."/>
            <person name="Aerts A.L."/>
            <person name="Barry K."/>
            <person name="Choi C."/>
            <person name="Clum A."/>
            <person name="Coughlan A.Y."/>
            <person name="Deshpande S."/>
            <person name="Douglass A.P."/>
            <person name="Hanson S.J."/>
            <person name="Klenk H.-P."/>
            <person name="Labutti K."/>
            <person name="Lapidus A."/>
            <person name="Lindquist E."/>
            <person name="Lipzen A."/>
            <person name="Meier-Kolthoff J.P."/>
            <person name="Ohm R.A."/>
            <person name="Otillar R.P."/>
            <person name="Pangilinan J."/>
            <person name="Peng Y."/>
            <person name="Rokas A."/>
            <person name="Rosa C.A."/>
            <person name="Scheuner C."/>
            <person name="Sibirny A.A."/>
            <person name="Slot J.C."/>
            <person name="Stielow J.B."/>
            <person name="Sun H."/>
            <person name="Kurtzman C.P."/>
            <person name="Blackwell M."/>
            <person name="Grigoriev I.V."/>
            <person name="Jeffries T.W."/>
        </authorList>
    </citation>
    <scope>NUCLEOTIDE SEQUENCE [LARGE SCALE GENOMIC DNA]</scope>
    <source>
        <strain evidence="20">NRRL Y-2460</strain>
    </source>
</reference>
<keyword evidence="8" id="KW-0677">Repeat</keyword>
<evidence type="ECO:0000256" key="13">
    <source>
        <dbReference type="ARBA" id="ARBA00023136"/>
    </source>
</evidence>
<evidence type="ECO:0000256" key="14">
    <source>
        <dbReference type="ARBA" id="ARBA00044508"/>
    </source>
</evidence>
<evidence type="ECO:0000256" key="6">
    <source>
        <dbReference type="ARBA" id="ARBA00022692"/>
    </source>
</evidence>
<keyword evidence="11" id="KW-0862">Zinc</keyword>
<dbReference type="Pfam" id="PF01485">
    <property type="entry name" value="IBR"/>
    <property type="match status" value="2"/>
</dbReference>
<dbReference type="SMART" id="SM00647">
    <property type="entry name" value="IBR"/>
    <property type="match status" value="2"/>
</dbReference>
<dbReference type="PROSITE" id="PS50089">
    <property type="entry name" value="ZF_RING_2"/>
    <property type="match status" value="1"/>
</dbReference>
<dbReference type="Gene3D" id="1.20.120.1750">
    <property type="match status" value="1"/>
</dbReference>
<evidence type="ECO:0000256" key="10">
    <source>
        <dbReference type="ARBA" id="ARBA00022786"/>
    </source>
</evidence>
<keyword evidence="7" id="KW-0479">Metal-binding</keyword>
<dbReference type="GO" id="GO:0061630">
    <property type="term" value="F:ubiquitin protein ligase activity"/>
    <property type="evidence" value="ECO:0007669"/>
    <property type="project" value="UniProtKB-EC"/>
</dbReference>
<dbReference type="SUPFAM" id="SSF54495">
    <property type="entry name" value="UBC-like"/>
    <property type="match status" value="1"/>
</dbReference>
<organism evidence="19 20">
    <name type="scientific">Pachysolen tannophilus NRRL Y-2460</name>
    <dbReference type="NCBI Taxonomy" id="669874"/>
    <lineage>
        <taxon>Eukaryota</taxon>
        <taxon>Fungi</taxon>
        <taxon>Dikarya</taxon>
        <taxon>Ascomycota</taxon>
        <taxon>Saccharomycotina</taxon>
        <taxon>Pichiomycetes</taxon>
        <taxon>Pachysolenaceae</taxon>
        <taxon>Pachysolen</taxon>
    </lineage>
</organism>
<dbReference type="Gene3D" id="3.30.40.10">
    <property type="entry name" value="Zinc/RING finger domain, C3HC4 (zinc finger)"/>
    <property type="match status" value="1"/>
</dbReference>
<dbReference type="CDD" id="cd23820">
    <property type="entry name" value="RWD_RNF14"/>
    <property type="match status" value="1"/>
</dbReference>
<keyword evidence="6" id="KW-0812">Transmembrane</keyword>
<evidence type="ECO:0000256" key="3">
    <source>
        <dbReference type="ARBA" id="ARBA00004906"/>
    </source>
</evidence>
<evidence type="ECO:0000313" key="20">
    <source>
        <dbReference type="Proteomes" id="UP000094236"/>
    </source>
</evidence>
<dbReference type="Proteomes" id="UP000094236">
    <property type="component" value="Unassembled WGS sequence"/>
</dbReference>
<dbReference type="InterPro" id="IPR016135">
    <property type="entry name" value="UBQ-conjugating_enzyme/RWD"/>
</dbReference>
<evidence type="ECO:0000256" key="5">
    <source>
        <dbReference type="ARBA" id="ARBA00022679"/>
    </source>
</evidence>
<dbReference type="EMBL" id="KV454016">
    <property type="protein sequence ID" value="ODV94503.1"/>
    <property type="molecule type" value="Genomic_DNA"/>
</dbReference>
<feature type="domain" description="RING-type" evidence="16">
    <location>
        <begin position="201"/>
        <end position="247"/>
    </location>
</feature>
<dbReference type="SUPFAM" id="SSF57850">
    <property type="entry name" value="RING/U-box"/>
    <property type="match status" value="3"/>
</dbReference>
<evidence type="ECO:0000256" key="9">
    <source>
        <dbReference type="ARBA" id="ARBA00022771"/>
    </source>
</evidence>
<keyword evidence="20" id="KW-1185">Reference proteome</keyword>
<keyword evidence="10" id="KW-0833">Ubl conjugation pathway</keyword>